<dbReference type="AlphaFoldDB" id="A0A371CVS3"/>
<evidence type="ECO:0000313" key="2">
    <source>
        <dbReference type="EMBL" id="RDX44377.1"/>
    </source>
</evidence>
<name>A0A371CVS3_9APHY</name>
<accession>A0A371CVS3</accession>
<keyword evidence="3" id="KW-1185">Reference proteome</keyword>
<gene>
    <name evidence="2" type="ORF">OH76DRAFT_1487107</name>
</gene>
<sequence>MTLRVPAQADVRLQAFARFLEGPGHTIPIYCPAEYVRDLTILGDKSFRPCSGNTNLEVDARLPVDSTGLSIRLSNSFDSSSYAPSTRLHESSSDEVCDSGYSSFLSDAHPPSSDSSALCDTSRSCPMLYSWARPDFPTTEDSMSDGDRDSNADTDSEDGTDSDSDVDIASEDHVRLSLHSLRVLLSSLPSLATLSLDKLSFFGGKATFSDLTAPEMLDGRTIQRLYVDDCSSQGLDVGHFFAVLALFSEVQVLCVDGGPWRFHAPCGATRLPIIHGLVLGALEETECAIAFYDTLRISGSLDGPLKSIRFTGFSREDVEAFFDFAKDAGPHLIDLELDIFYAINDSPGLPDSWESLVLDFCSRLETLTFSFDFEDGEQPAWVCLEVVRNSLRLYAHLLSSPSVQRTLRIVTFQVFRASAAPCHFRRSAESSSVPLWEELDNALANLTKLSYVKFILGDVDGRGTEVEETKASMAAFLQQYMPRMWLSERVRISLEEEELGEMFQY</sequence>
<evidence type="ECO:0000256" key="1">
    <source>
        <dbReference type="SAM" id="MobiDB-lite"/>
    </source>
</evidence>
<organism evidence="2 3">
    <name type="scientific">Lentinus brumalis</name>
    <dbReference type="NCBI Taxonomy" id="2498619"/>
    <lineage>
        <taxon>Eukaryota</taxon>
        <taxon>Fungi</taxon>
        <taxon>Dikarya</taxon>
        <taxon>Basidiomycota</taxon>
        <taxon>Agaricomycotina</taxon>
        <taxon>Agaricomycetes</taxon>
        <taxon>Polyporales</taxon>
        <taxon>Polyporaceae</taxon>
        <taxon>Lentinus</taxon>
    </lineage>
</organism>
<proteinExistence type="predicted"/>
<dbReference type="EMBL" id="KZ857450">
    <property type="protein sequence ID" value="RDX44377.1"/>
    <property type="molecule type" value="Genomic_DNA"/>
</dbReference>
<evidence type="ECO:0000313" key="3">
    <source>
        <dbReference type="Proteomes" id="UP000256964"/>
    </source>
</evidence>
<feature type="compositionally biased region" description="Acidic residues" evidence="1">
    <location>
        <begin position="152"/>
        <end position="166"/>
    </location>
</feature>
<feature type="region of interest" description="Disordered" evidence="1">
    <location>
        <begin position="136"/>
        <end position="166"/>
    </location>
</feature>
<dbReference type="Proteomes" id="UP000256964">
    <property type="component" value="Unassembled WGS sequence"/>
</dbReference>
<protein>
    <submittedName>
        <fullName evidence="2">Uncharacterized protein</fullName>
    </submittedName>
</protein>
<reference evidence="2 3" key="1">
    <citation type="journal article" date="2018" name="Biotechnol. Biofuels">
        <title>Integrative visual omics of the white-rot fungus Polyporus brumalis exposes the biotechnological potential of its oxidative enzymes for delignifying raw plant biomass.</title>
        <authorList>
            <person name="Miyauchi S."/>
            <person name="Rancon A."/>
            <person name="Drula E."/>
            <person name="Hage H."/>
            <person name="Chaduli D."/>
            <person name="Favel A."/>
            <person name="Grisel S."/>
            <person name="Henrissat B."/>
            <person name="Herpoel-Gimbert I."/>
            <person name="Ruiz-Duenas F.J."/>
            <person name="Chevret D."/>
            <person name="Hainaut M."/>
            <person name="Lin J."/>
            <person name="Wang M."/>
            <person name="Pangilinan J."/>
            <person name="Lipzen A."/>
            <person name="Lesage-Meessen L."/>
            <person name="Navarro D."/>
            <person name="Riley R."/>
            <person name="Grigoriev I.V."/>
            <person name="Zhou S."/>
            <person name="Raouche S."/>
            <person name="Rosso M.N."/>
        </authorList>
    </citation>
    <scope>NUCLEOTIDE SEQUENCE [LARGE SCALE GENOMIC DNA]</scope>
    <source>
        <strain evidence="2 3">BRFM 1820</strain>
    </source>
</reference>
<dbReference type="OrthoDB" id="2753831at2759"/>